<reference evidence="4" key="1">
    <citation type="journal article" date="2023" name="Front. Mar. Sci.">
        <title>A new Merluccius polli reference genome to investigate the effects of global change in West African waters.</title>
        <authorList>
            <person name="Mateo J.L."/>
            <person name="Blanco-Fernandez C."/>
            <person name="Garcia-Vazquez E."/>
            <person name="Machado-Schiaffino G."/>
        </authorList>
    </citation>
    <scope>NUCLEOTIDE SEQUENCE</scope>
    <source>
        <strain evidence="4">C29</strain>
        <tissue evidence="4">Fin</tissue>
    </source>
</reference>
<dbReference type="InterPro" id="IPR045163">
    <property type="entry name" value="Focadhesin/RST1"/>
</dbReference>
<name>A0AA47MPK6_MERPO</name>
<dbReference type="Pfam" id="PF13358">
    <property type="entry name" value="DDE_3"/>
    <property type="match status" value="1"/>
</dbReference>
<proteinExistence type="predicted"/>
<feature type="domain" description="DUF3730" evidence="2">
    <location>
        <begin position="630"/>
        <end position="855"/>
    </location>
</feature>
<protein>
    <submittedName>
        <fullName evidence="4">Focadhesin</fullName>
    </submittedName>
</protein>
<evidence type="ECO:0000313" key="4">
    <source>
        <dbReference type="EMBL" id="KAK0143792.1"/>
    </source>
</evidence>
<dbReference type="PANTHER" id="PTHR16212">
    <property type="entry name" value="FOCADHESIN FAMILY MEMBER"/>
    <property type="match status" value="1"/>
</dbReference>
<dbReference type="Proteomes" id="UP001174136">
    <property type="component" value="Unassembled WGS sequence"/>
</dbReference>
<sequence length="1377" mass="151531">MTTVYPSSDGYFQQDNAPCHKARIISDWFLEHDNEFTVLKWPPQSPDLNPIEHLWDVVEREIRIMDVQPTNLQQLRDAIMSIWTKLSEECFQYLVESVPRRIKAVLKAKGGPTRFYREMGESLKARFDFPNPIIQAQTARSLVAAVLKEEGQNGKISQSSVQGVALEALWEQCCSSDASVRATCCHALVLLVDQGHADLHFILHSILNLLPSARNVQGLVGAMGKLLQMQIKQRDPETPFSCPYSIRSSPHPYITALENRADCWPFLLLEIHNFIQEGKTRQELFLHPPPFKEEPAYVTMLMPFLRFLYCDPQRQVAHAPLRQNLLRLLLPVHAYETGPTHETGPAHEDPGRSSLVHESLLGCFCELVPHMQVNSMEAALEQHGCAEVLLPWLVRAPGQRWRTESARLAVLLLCACKLSLQLGGDCRIFLPLIHRLLPTCRQEVPVEEVLMGLGLLLLEAPADQQTDLLNLALALVPEQDQLSPWGTPLLLLPLLQLLSCANLLEPLAEPSLHRRNLALASRALCSAQRDTHQAPQRGPTLALPPSLWYSELHMAVCVLRRVASDPAAAREWLASVTSALGHPGPQQLTWSLVLIVAHLLATGPHPVCHLALGASVAIAESDPSKVPSLLPVLLFRLEKEQSPSLSHTVLYSLPKLGTHKFCVPQVLHVLQMLASAPNLRAVAMRLMNELWKKQDRVYPELQHVLGQPGGKLSMVAGRDAQWEMVLARAACIKDICRERPYQHGGDMLAAITHTLSQCTKADLATPAALALQGLQDLCRAEVVEIVSTWRSLGPKLSCDSRPLVVKAIAELLALVPQLTTKSQEYEKLKEEVVSFLWRYALSKEPDVSSCGYRALAGFPEDAHTILHLPELARPVSKLPEMDEEEEKGGEEEEKDLSIPGSSYIKLLRLTHTSALPAYEQLLTSLLKQAMKRMPRGIHTLALRGAGGALSDQGKTMAGVPAFMLRAYEKNKQPGLKPGLAAGLLLSYELPVHTDRDGRPIIRFMVSRSRSYQQTLASLIHEVNIQPSEWHRALLLPQAWRGFMSQAFHAVIQGRRAELEMQQKQGKESTEELQYKQHFSWLWARDQLTDVIKSAAKDSPVVQGNCILALSGLAAALAKYESNLPTDVEGSLQAGPECIPTTAWLSMATDTLLCIISSGYKARGQVFPWFLHRSYSGENTASSIARSCAALGLSLLVPVLVGGHREGVAEVLSTLQARLPGGPGADDSQAVQFHSGLALGMVLSSLHRQHLSDLSGSVDASLLTTALEALERCSFDPNLEYNTGCVLGLGLVLAALCGCVGTESGSRVILTLDKLLARLQDSGGQSRMLQEVLAYSVACACVSAFSVGLVDAGKADEVMRALRTLTEESQQVVHAVTR</sequence>
<feature type="compositionally biased region" description="Acidic residues" evidence="1">
    <location>
        <begin position="881"/>
        <end position="894"/>
    </location>
</feature>
<organism evidence="4 5">
    <name type="scientific">Merluccius polli</name>
    <name type="common">Benguela hake</name>
    <name type="synonym">Merluccius cadenati</name>
    <dbReference type="NCBI Taxonomy" id="89951"/>
    <lineage>
        <taxon>Eukaryota</taxon>
        <taxon>Metazoa</taxon>
        <taxon>Chordata</taxon>
        <taxon>Craniata</taxon>
        <taxon>Vertebrata</taxon>
        <taxon>Euteleostomi</taxon>
        <taxon>Actinopterygii</taxon>
        <taxon>Neopterygii</taxon>
        <taxon>Teleostei</taxon>
        <taxon>Neoteleostei</taxon>
        <taxon>Acanthomorphata</taxon>
        <taxon>Zeiogadaria</taxon>
        <taxon>Gadariae</taxon>
        <taxon>Gadiformes</taxon>
        <taxon>Gadoidei</taxon>
        <taxon>Merlucciidae</taxon>
        <taxon>Merluccius</taxon>
    </lineage>
</organism>
<dbReference type="SUPFAM" id="SSF48371">
    <property type="entry name" value="ARM repeat"/>
    <property type="match status" value="1"/>
</dbReference>
<evidence type="ECO:0000259" key="3">
    <source>
        <dbReference type="Pfam" id="PF13358"/>
    </source>
</evidence>
<dbReference type="InterPro" id="IPR016024">
    <property type="entry name" value="ARM-type_fold"/>
</dbReference>
<comment type="caution">
    <text evidence="4">The sequence shown here is derived from an EMBL/GenBank/DDBJ whole genome shotgun (WGS) entry which is preliminary data.</text>
</comment>
<evidence type="ECO:0000256" key="1">
    <source>
        <dbReference type="SAM" id="MobiDB-lite"/>
    </source>
</evidence>
<dbReference type="GO" id="GO:0060147">
    <property type="term" value="P:regulation of post-transcriptional gene silencing"/>
    <property type="evidence" value="ECO:0007669"/>
    <property type="project" value="InterPro"/>
</dbReference>
<dbReference type="Gene3D" id="3.30.420.10">
    <property type="entry name" value="Ribonuclease H-like superfamily/Ribonuclease H"/>
    <property type="match status" value="1"/>
</dbReference>
<accession>A0AA47MPK6</accession>
<dbReference type="InterPro" id="IPR022542">
    <property type="entry name" value="FOCAD/RST1_DUF3730"/>
</dbReference>
<dbReference type="EMBL" id="JAOPHQ010003224">
    <property type="protein sequence ID" value="KAK0143792.1"/>
    <property type="molecule type" value="Genomic_DNA"/>
</dbReference>
<gene>
    <name evidence="4" type="primary">FOCAD_0</name>
    <name evidence="4" type="ORF">N1851_018002</name>
</gene>
<dbReference type="Pfam" id="PF12530">
    <property type="entry name" value="DUF3730"/>
    <property type="match status" value="1"/>
</dbReference>
<dbReference type="InterPro" id="IPR038717">
    <property type="entry name" value="Tc1-like_DDE_dom"/>
</dbReference>
<dbReference type="PANTHER" id="PTHR16212:SF4">
    <property type="entry name" value="FOCADHESIN"/>
    <property type="match status" value="1"/>
</dbReference>
<keyword evidence="5" id="KW-1185">Reference proteome</keyword>
<evidence type="ECO:0000259" key="2">
    <source>
        <dbReference type="Pfam" id="PF12530"/>
    </source>
</evidence>
<feature type="domain" description="Tc1-like transposase DDE" evidence="3">
    <location>
        <begin position="15"/>
        <end position="63"/>
    </location>
</feature>
<evidence type="ECO:0000313" key="5">
    <source>
        <dbReference type="Proteomes" id="UP001174136"/>
    </source>
</evidence>
<dbReference type="InterPro" id="IPR036397">
    <property type="entry name" value="RNaseH_sf"/>
</dbReference>
<feature type="region of interest" description="Disordered" evidence="1">
    <location>
        <begin position="876"/>
        <end position="896"/>
    </location>
</feature>
<dbReference type="GO" id="GO:0003676">
    <property type="term" value="F:nucleic acid binding"/>
    <property type="evidence" value="ECO:0007669"/>
    <property type="project" value="InterPro"/>
</dbReference>